<dbReference type="AlphaFoldDB" id="A0A367ZS04"/>
<reference evidence="3 4" key="1">
    <citation type="submission" date="2018-05" db="EMBL/GenBank/DDBJ databases">
        <title>A metagenomic window into the 2 km-deep terrestrial subsurface aquifer revealed taxonomically and functionally diverse microbial community comprising novel uncultured bacterial lineages.</title>
        <authorList>
            <person name="Kadnikov V.V."/>
            <person name="Mardanov A.V."/>
            <person name="Beletsky A.V."/>
            <person name="Banks D."/>
            <person name="Pimenov N.V."/>
            <person name="Frank Y.A."/>
            <person name="Karnachuk O.V."/>
            <person name="Ravin N.V."/>
        </authorList>
    </citation>
    <scope>NUCLEOTIDE SEQUENCE [LARGE SCALE GENOMIC DNA]</scope>
    <source>
        <strain evidence="3">BY5</strain>
    </source>
</reference>
<dbReference type="Proteomes" id="UP000252355">
    <property type="component" value="Unassembled WGS sequence"/>
</dbReference>
<dbReference type="Pfam" id="PF00092">
    <property type="entry name" value="VWA"/>
    <property type="match status" value="1"/>
</dbReference>
<dbReference type="SUPFAM" id="SSF53300">
    <property type="entry name" value="vWA-like"/>
    <property type="match status" value="1"/>
</dbReference>
<proteinExistence type="predicted"/>
<dbReference type="InterPro" id="IPR002035">
    <property type="entry name" value="VWF_A"/>
</dbReference>
<gene>
    <name evidence="3" type="ORF">OZSIB_2786</name>
</gene>
<evidence type="ECO:0000259" key="2">
    <source>
        <dbReference type="PROSITE" id="PS50234"/>
    </source>
</evidence>
<dbReference type="CDD" id="cd00198">
    <property type="entry name" value="vWFA"/>
    <property type="match status" value="1"/>
</dbReference>
<dbReference type="SMART" id="SM00327">
    <property type="entry name" value="VWA"/>
    <property type="match status" value="1"/>
</dbReference>
<dbReference type="InterPro" id="IPR036465">
    <property type="entry name" value="vWFA_dom_sf"/>
</dbReference>
<dbReference type="Gene3D" id="3.40.50.410">
    <property type="entry name" value="von Willebrand factor, type A domain"/>
    <property type="match status" value="1"/>
</dbReference>
<keyword evidence="1" id="KW-0472">Membrane</keyword>
<accession>A0A367ZS04</accession>
<feature type="transmembrane region" description="Helical" evidence="1">
    <location>
        <begin position="15"/>
        <end position="37"/>
    </location>
</feature>
<evidence type="ECO:0000256" key="1">
    <source>
        <dbReference type="SAM" id="Phobius"/>
    </source>
</evidence>
<feature type="domain" description="VWFA" evidence="2">
    <location>
        <begin position="143"/>
        <end position="312"/>
    </location>
</feature>
<evidence type="ECO:0000313" key="3">
    <source>
        <dbReference type="EMBL" id="RCK80898.1"/>
    </source>
</evidence>
<sequence>MVEVPPRSAPISIRYWHYLAFLAVVGGAGLLWLWWALRSPWGAGNSTIESWRPYLAGGARAPSGAKPVDNLNQTLRLHRVLRLAEKRFAVLFSVTDAQGAPLVVVPPGDVQVALADPTGRLQPVTVERVTPLHQMASWGERAHFSCVLDWSGSMFADDLQALKDNYSSFLKALTLPYAGAVYKFQTDVRQIIGLSSDAVALENAVRQDIPQGSTALYAAIDTALQPIQKAPWLRFQMVTTDGMDNVGGATLEDVIKRARLHEVSLFVLGFGWVQVDVLERLAEETDGYYVYVPDSRDLATWFTRLAGIVNNVQVAEVSAPFDLARPGGLELTVRAGAASLKRRR</sequence>
<name>A0A367ZS04_9BACT</name>
<keyword evidence="1" id="KW-1133">Transmembrane helix</keyword>
<keyword evidence="1" id="KW-0812">Transmembrane</keyword>
<organism evidence="3 4">
    <name type="scientific">Candidatus Ozemobacter sibiricus</name>
    <dbReference type="NCBI Taxonomy" id="2268124"/>
    <lineage>
        <taxon>Bacteria</taxon>
        <taxon>Candidatus Ozemobacteria</taxon>
        <taxon>Candidatus Ozemobacterales</taxon>
        <taxon>Candidatus Ozemobacteraceae</taxon>
        <taxon>Candidatus Ozemobacter</taxon>
    </lineage>
</organism>
<comment type="caution">
    <text evidence="3">The sequence shown here is derived from an EMBL/GenBank/DDBJ whole genome shotgun (WGS) entry which is preliminary data.</text>
</comment>
<dbReference type="PROSITE" id="PS50234">
    <property type="entry name" value="VWFA"/>
    <property type="match status" value="1"/>
</dbReference>
<evidence type="ECO:0000313" key="4">
    <source>
        <dbReference type="Proteomes" id="UP000252355"/>
    </source>
</evidence>
<dbReference type="EMBL" id="QOQW01000004">
    <property type="protein sequence ID" value="RCK80898.1"/>
    <property type="molecule type" value="Genomic_DNA"/>
</dbReference>
<protein>
    <recommendedName>
        <fullName evidence="2">VWFA domain-containing protein</fullName>
    </recommendedName>
</protein>